<comment type="similarity">
    <text evidence="1 13">Belongs to the RuvC family.</text>
</comment>
<dbReference type="AlphaFoldDB" id="A0A1F8DNQ4"/>
<dbReference type="EMBL" id="MGIO01000004">
    <property type="protein sequence ID" value="OGM90263.1"/>
    <property type="molecule type" value="Genomic_DNA"/>
</dbReference>
<keyword evidence="10 13" id="KW-0233">DNA recombination</keyword>
<sequence>MKILGIDPGSTRIGYGLINKSGSELRFVKAGLLKINSKDKCERLVDLEKSFSALLKKEKPDWAVMEKLYFIKNQKTGLEVAQSRGILTLLITKSKIPLMEFTPLEIKQGVTGYGMADKKSVAKMVAKILKMDKINKYDDATDALAAAITGSSNINLQHITKKVVCLLRNV</sequence>
<comment type="caution">
    <text evidence="15">The sequence shown here is derived from an EMBL/GenBank/DDBJ whole genome shotgun (WGS) entry which is preliminary data.</text>
</comment>
<proteinExistence type="inferred from homology"/>
<evidence type="ECO:0000256" key="8">
    <source>
        <dbReference type="ARBA" id="ARBA00022842"/>
    </source>
</evidence>
<keyword evidence="6 13" id="KW-0227">DNA damage</keyword>
<keyword evidence="2 13" id="KW-0963">Cytoplasm</keyword>
<keyword evidence="9 13" id="KW-0238">DNA-binding</keyword>
<comment type="cofactor">
    <cofactor evidence="13">
        <name>Mg(2+)</name>
        <dbReference type="ChEBI" id="CHEBI:18420"/>
    </cofactor>
    <text evidence="13">Binds 2 Mg(2+) ion per subunit.</text>
</comment>
<dbReference type="PANTHER" id="PTHR30194:SF3">
    <property type="entry name" value="CROSSOVER JUNCTION ENDODEOXYRIBONUCLEASE RUVC"/>
    <property type="match status" value="1"/>
</dbReference>
<reference evidence="15 16" key="1">
    <citation type="journal article" date="2016" name="Nat. Commun.">
        <title>Thousands of microbial genomes shed light on interconnected biogeochemical processes in an aquifer system.</title>
        <authorList>
            <person name="Anantharaman K."/>
            <person name="Brown C.T."/>
            <person name="Hug L.A."/>
            <person name="Sharon I."/>
            <person name="Castelle C.J."/>
            <person name="Probst A.J."/>
            <person name="Thomas B.C."/>
            <person name="Singh A."/>
            <person name="Wilkins M.J."/>
            <person name="Karaoz U."/>
            <person name="Brodie E.L."/>
            <person name="Williams K.H."/>
            <person name="Hubbard S.S."/>
            <person name="Banfield J.F."/>
        </authorList>
    </citation>
    <scope>NUCLEOTIDE SEQUENCE [LARGE SCALE GENOMIC DNA]</scope>
</reference>
<dbReference type="PRINTS" id="PR00696">
    <property type="entry name" value="RSOLVASERUVC"/>
</dbReference>
<feature type="active site" evidence="13">
    <location>
        <position position="66"/>
    </location>
</feature>
<dbReference type="EC" id="3.1.21.10" evidence="13 14"/>
<dbReference type="FunFam" id="3.30.420.10:FF:000002">
    <property type="entry name" value="Crossover junction endodeoxyribonuclease RuvC"/>
    <property type="match status" value="1"/>
</dbReference>
<feature type="active site" evidence="13">
    <location>
        <position position="139"/>
    </location>
</feature>
<dbReference type="NCBIfam" id="TIGR00228">
    <property type="entry name" value="ruvC"/>
    <property type="match status" value="1"/>
</dbReference>
<keyword evidence="4 13" id="KW-0479">Metal-binding</keyword>
<evidence type="ECO:0000313" key="16">
    <source>
        <dbReference type="Proteomes" id="UP000182002"/>
    </source>
</evidence>
<protein>
    <recommendedName>
        <fullName evidence="13 14">Crossover junction endodeoxyribonuclease RuvC</fullName>
        <ecNumber evidence="13 14">3.1.21.10</ecNumber>
    </recommendedName>
    <alternativeName>
        <fullName evidence="13">Holliday junction nuclease RuvC</fullName>
    </alternativeName>
    <alternativeName>
        <fullName evidence="13">Holliday junction resolvase RuvC</fullName>
    </alternativeName>
</protein>
<feature type="binding site" evidence="13">
    <location>
        <position position="66"/>
    </location>
    <ligand>
        <name>Mg(2+)</name>
        <dbReference type="ChEBI" id="CHEBI:18420"/>
        <label>2</label>
    </ligand>
</feature>
<evidence type="ECO:0000256" key="2">
    <source>
        <dbReference type="ARBA" id="ARBA00022490"/>
    </source>
</evidence>
<dbReference type="GO" id="GO:0000287">
    <property type="term" value="F:magnesium ion binding"/>
    <property type="evidence" value="ECO:0007669"/>
    <property type="project" value="UniProtKB-UniRule"/>
</dbReference>
<dbReference type="SUPFAM" id="SSF53098">
    <property type="entry name" value="Ribonuclease H-like"/>
    <property type="match status" value="1"/>
</dbReference>
<comment type="subunit">
    <text evidence="13">Homodimer which binds Holliday junction (HJ) DNA. The HJ becomes 2-fold symmetrical on binding to RuvC with unstacked arms; it has a different conformation from HJ DNA in complex with RuvA. In the full resolvosome a probable DNA-RuvA(4)-RuvB(12)-RuvC(2) complex forms which resolves the HJ.</text>
</comment>
<keyword evidence="7 13" id="KW-0378">Hydrolase</keyword>
<organism evidence="15 16">
    <name type="scientific">Candidatus Wolfebacteria bacterium RBG_13_41_7</name>
    <dbReference type="NCBI Taxonomy" id="1802554"/>
    <lineage>
        <taxon>Bacteria</taxon>
        <taxon>Candidatus Wolfeibacteriota</taxon>
    </lineage>
</organism>
<comment type="subcellular location">
    <subcellularLocation>
        <location evidence="13">Cytoplasm</location>
    </subcellularLocation>
</comment>
<evidence type="ECO:0000256" key="11">
    <source>
        <dbReference type="ARBA" id="ARBA00023204"/>
    </source>
</evidence>
<evidence type="ECO:0000256" key="1">
    <source>
        <dbReference type="ARBA" id="ARBA00009518"/>
    </source>
</evidence>
<feature type="binding site" evidence="13">
    <location>
        <position position="139"/>
    </location>
    <ligand>
        <name>Mg(2+)</name>
        <dbReference type="ChEBI" id="CHEBI:18420"/>
        <label>1</label>
    </ligand>
</feature>
<dbReference type="InterPro" id="IPR002176">
    <property type="entry name" value="X-over_junc_endoDNase_RuvC"/>
</dbReference>
<dbReference type="Pfam" id="PF02075">
    <property type="entry name" value="RuvC"/>
    <property type="match status" value="1"/>
</dbReference>
<keyword evidence="5 13" id="KW-0255">Endonuclease</keyword>
<dbReference type="GO" id="GO:0008821">
    <property type="term" value="F:crossover junction DNA endonuclease activity"/>
    <property type="evidence" value="ECO:0007669"/>
    <property type="project" value="UniProtKB-UniRule"/>
</dbReference>
<keyword evidence="11 13" id="KW-0234">DNA repair</keyword>
<dbReference type="HAMAP" id="MF_00034">
    <property type="entry name" value="RuvC"/>
    <property type="match status" value="1"/>
</dbReference>
<evidence type="ECO:0000256" key="6">
    <source>
        <dbReference type="ARBA" id="ARBA00022763"/>
    </source>
</evidence>
<keyword evidence="8 13" id="KW-0460">Magnesium</keyword>
<dbReference type="GO" id="GO:0003677">
    <property type="term" value="F:DNA binding"/>
    <property type="evidence" value="ECO:0007669"/>
    <property type="project" value="UniProtKB-KW"/>
</dbReference>
<dbReference type="InterPro" id="IPR036397">
    <property type="entry name" value="RNaseH_sf"/>
</dbReference>
<name>A0A1F8DNQ4_9BACT</name>
<keyword evidence="3 13" id="KW-0540">Nuclease</keyword>
<dbReference type="GO" id="GO:0048476">
    <property type="term" value="C:Holliday junction resolvase complex"/>
    <property type="evidence" value="ECO:0007669"/>
    <property type="project" value="UniProtKB-UniRule"/>
</dbReference>
<evidence type="ECO:0000256" key="14">
    <source>
        <dbReference type="NCBIfam" id="TIGR00228"/>
    </source>
</evidence>
<evidence type="ECO:0000256" key="13">
    <source>
        <dbReference type="HAMAP-Rule" id="MF_00034"/>
    </source>
</evidence>
<dbReference type="GO" id="GO:0006310">
    <property type="term" value="P:DNA recombination"/>
    <property type="evidence" value="ECO:0007669"/>
    <property type="project" value="UniProtKB-UniRule"/>
</dbReference>
<dbReference type="NCBIfam" id="NF000711">
    <property type="entry name" value="PRK00039.2-1"/>
    <property type="match status" value="1"/>
</dbReference>
<evidence type="ECO:0000256" key="5">
    <source>
        <dbReference type="ARBA" id="ARBA00022759"/>
    </source>
</evidence>
<evidence type="ECO:0000256" key="4">
    <source>
        <dbReference type="ARBA" id="ARBA00022723"/>
    </source>
</evidence>
<dbReference type="InterPro" id="IPR012337">
    <property type="entry name" value="RNaseH-like_sf"/>
</dbReference>
<gene>
    <name evidence="13" type="primary">ruvC</name>
    <name evidence="15" type="ORF">A3J77_00190</name>
</gene>
<evidence type="ECO:0000256" key="3">
    <source>
        <dbReference type="ARBA" id="ARBA00022722"/>
    </source>
</evidence>
<feature type="active site" evidence="13">
    <location>
        <position position="7"/>
    </location>
</feature>
<dbReference type="GO" id="GO:0006281">
    <property type="term" value="P:DNA repair"/>
    <property type="evidence" value="ECO:0007669"/>
    <property type="project" value="UniProtKB-UniRule"/>
</dbReference>
<comment type="catalytic activity">
    <reaction evidence="12 13">
        <text>Endonucleolytic cleavage at a junction such as a reciprocal single-stranded crossover between two homologous DNA duplexes (Holliday junction).</text>
        <dbReference type="EC" id="3.1.21.10"/>
    </reaction>
</comment>
<dbReference type="Gene3D" id="3.30.420.10">
    <property type="entry name" value="Ribonuclease H-like superfamily/Ribonuclease H"/>
    <property type="match status" value="1"/>
</dbReference>
<feature type="binding site" evidence="13">
    <location>
        <position position="7"/>
    </location>
    <ligand>
        <name>Mg(2+)</name>
        <dbReference type="ChEBI" id="CHEBI:18420"/>
        <label>1</label>
    </ligand>
</feature>
<evidence type="ECO:0000256" key="10">
    <source>
        <dbReference type="ARBA" id="ARBA00023172"/>
    </source>
</evidence>
<evidence type="ECO:0000256" key="9">
    <source>
        <dbReference type="ARBA" id="ARBA00023125"/>
    </source>
</evidence>
<evidence type="ECO:0000256" key="7">
    <source>
        <dbReference type="ARBA" id="ARBA00022801"/>
    </source>
</evidence>
<dbReference type="Proteomes" id="UP000182002">
    <property type="component" value="Unassembled WGS sequence"/>
</dbReference>
<dbReference type="PANTHER" id="PTHR30194">
    <property type="entry name" value="CROSSOVER JUNCTION ENDODEOXYRIBONUCLEASE RUVC"/>
    <property type="match status" value="1"/>
</dbReference>
<accession>A0A1F8DNQ4</accession>
<comment type="function">
    <text evidence="13">The RuvA-RuvB-RuvC complex processes Holliday junction (HJ) DNA during genetic recombination and DNA repair. Endonuclease that resolves HJ intermediates. Cleaves cruciform DNA by making single-stranded nicks across the HJ at symmetrical positions within the homologous arms, yielding a 5'-phosphate and a 3'-hydroxyl group; requires a central core of homology in the junction. The consensus cleavage sequence is 5'-(A/T)TT(C/G)-3'. Cleavage occurs on the 3'-side of the TT dinucleotide at the point of strand exchange. HJ branch migration catalyzed by RuvA-RuvB allows RuvC to scan DNA until it finds its consensus sequence, where it cleaves and resolves the cruciform DNA.</text>
</comment>
<evidence type="ECO:0000256" key="12">
    <source>
        <dbReference type="ARBA" id="ARBA00029354"/>
    </source>
</evidence>
<dbReference type="GO" id="GO:0005737">
    <property type="term" value="C:cytoplasm"/>
    <property type="evidence" value="ECO:0007669"/>
    <property type="project" value="UniProtKB-SubCell"/>
</dbReference>
<dbReference type="CDD" id="cd16962">
    <property type="entry name" value="RuvC"/>
    <property type="match status" value="1"/>
</dbReference>
<evidence type="ECO:0000313" key="15">
    <source>
        <dbReference type="EMBL" id="OGM90263.1"/>
    </source>
</evidence>